<evidence type="ECO:0000259" key="1">
    <source>
        <dbReference type="PROSITE" id="PS50234"/>
    </source>
</evidence>
<organism evidence="2 3">
    <name type="scientific">Dipteronia dyeriana</name>
    <dbReference type="NCBI Taxonomy" id="168575"/>
    <lineage>
        <taxon>Eukaryota</taxon>
        <taxon>Viridiplantae</taxon>
        <taxon>Streptophyta</taxon>
        <taxon>Embryophyta</taxon>
        <taxon>Tracheophyta</taxon>
        <taxon>Spermatophyta</taxon>
        <taxon>Magnoliopsida</taxon>
        <taxon>eudicotyledons</taxon>
        <taxon>Gunneridae</taxon>
        <taxon>Pentapetalae</taxon>
        <taxon>rosids</taxon>
        <taxon>malvids</taxon>
        <taxon>Sapindales</taxon>
        <taxon>Sapindaceae</taxon>
        <taxon>Hippocastanoideae</taxon>
        <taxon>Acereae</taxon>
        <taxon>Dipteronia</taxon>
    </lineage>
</organism>
<dbReference type="PANTHER" id="PTHR46503:SF9">
    <property type="entry name" value="INTER ALPHA-TRYPSIN INHIBITOR, HEAVY CHAIN-LIKE PROTEIN"/>
    <property type="match status" value="1"/>
</dbReference>
<dbReference type="Proteomes" id="UP001280121">
    <property type="component" value="Unassembled WGS sequence"/>
</dbReference>
<dbReference type="Gene3D" id="3.40.50.410">
    <property type="entry name" value="von Willebrand factor, type A domain"/>
    <property type="match status" value="1"/>
</dbReference>
<dbReference type="PROSITE" id="PS50234">
    <property type="entry name" value="VWFA"/>
    <property type="match status" value="1"/>
</dbReference>
<gene>
    <name evidence="2" type="ORF">Ddye_011738</name>
</gene>
<name>A0AAE0CHJ6_9ROSI</name>
<evidence type="ECO:0000313" key="3">
    <source>
        <dbReference type="Proteomes" id="UP001280121"/>
    </source>
</evidence>
<sequence>MVMFLSTIEFLQFSFPTPTQPFQLPPEKFHGNIFSDKMAAEFESCVEDGLNLSKRIYYGKELGVVVVPPEMIRTPESYLPEAVTVYAVVPEPEVVDNPDVPSYQPYVHGKCEPPALIPLHMHGVEVEVDCCLDNAVVTVVGRWRVHCIMTSSKCDCRIAVPIREQGSLLGVEVDIGGRLYHSKLITAEDAKDDENATKKSKNRGGYLKGQIYTFKIPKVDGGTTLSVKVSWSQKLTYQEDQFCLSVPFTFPEYVVPVGKNISKREKIRLNVNSGICKEISYKCTSHPLKELSSEIGKLSFLYDAEVPKWSTADFKFSYTFSSNDLYGGVLFQSPTLHDFDQREMFCLYLFPGKSQRMKFFRKEVVFLVDISGSMKGEILENVKKALMASLNKLDPQDSFNIIGFNGGTHIFSSSMEPASKTAISKATKWIGEKLIADGGTNVLLPLKQAMKLLSDTSESIPLIFLITDGAVEDEREICNEMKGYLASTRSISPRICTLGIGLYCNHYFLQMLAQIGMGHYDCAYHPDYVERRIQRLFDAASSVTLANLTLETFEHLDSSLELFPSHIPDLFSGSPLIVSGRYAGNFPDSIEVRGKKADMSNFAIDLKAQKAKDILLDRIFARRQIDILTAQAWLFESKELEEKVSKMSIQTGVPSEYTRMILLQSSKKAPEPVFIQEVFNKINLQKRADSSTTSSFIYLGSLGVGFGNLKATVENFIPAVEDTKLSSEAAEILAKAASNCCSRLLNRCCCMCFIQTCSHMNNQCSIVLSQICAALACFECISCCYELCEC</sequence>
<reference evidence="2" key="1">
    <citation type="journal article" date="2023" name="Plant J.">
        <title>Genome sequences and population genomics provide insights into the demographic history, inbreeding, and mutation load of two 'living fossil' tree species of Dipteronia.</title>
        <authorList>
            <person name="Feng Y."/>
            <person name="Comes H.P."/>
            <person name="Chen J."/>
            <person name="Zhu S."/>
            <person name="Lu R."/>
            <person name="Zhang X."/>
            <person name="Li P."/>
            <person name="Qiu J."/>
            <person name="Olsen K.M."/>
            <person name="Qiu Y."/>
        </authorList>
    </citation>
    <scope>NUCLEOTIDE SEQUENCE</scope>
    <source>
        <strain evidence="2">KIB01</strain>
    </source>
</reference>
<dbReference type="PANTHER" id="PTHR46503">
    <property type="entry name" value="INTER-ALPHA-TRYPSIN INHIBITOR HEAVY CHAIN-LIKE PROTEIN"/>
    <property type="match status" value="1"/>
</dbReference>
<dbReference type="EMBL" id="JANJYI010000004">
    <property type="protein sequence ID" value="KAK2651882.1"/>
    <property type="molecule type" value="Genomic_DNA"/>
</dbReference>
<dbReference type="Pfam" id="PF13768">
    <property type="entry name" value="VWA_3"/>
    <property type="match status" value="1"/>
</dbReference>
<feature type="domain" description="VWFA" evidence="1">
    <location>
        <begin position="363"/>
        <end position="540"/>
    </location>
</feature>
<keyword evidence="3" id="KW-1185">Reference proteome</keyword>
<proteinExistence type="predicted"/>
<dbReference type="InterPro" id="IPR002035">
    <property type="entry name" value="VWF_A"/>
</dbReference>
<evidence type="ECO:0000313" key="2">
    <source>
        <dbReference type="EMBL" id="KAK2651882.1"/>
    </source>
</evidence>
<protein>
    <recommendedName>
        <fullName evidence="1">VWFA domain-containing protein</fullName>
    </recommendedName>
</protein>
<dbReference type="SMART" id="SM00327">
    <property type="entry name" value="VWA"/>
    <property type="match status" value="1"/>
</dbReference>
<comment type="caution">
    <text evidence="2">The sequence shown here is derived from an EMBL/GenBank/DDBJ whole genome shotgun (WGS) entry which is preliminary data.</text>
</comment>
<dbReference type="InterPro" id="IPR036465">
    <property type="entry name" value="vWFA_dom_sf"/>
</dbReference>
<dbReference type="SUPFAM" id="SSF53300">
    <property type="entry name" value="vWA-like"/>
    <property type="match status" value="1"/>
</dbReference>
<accession>A0AAE0CHJ6</accession>
<dbReference type="AlphaFoldDB" id="A0AAE0CHJ6"/>